<evidence type="ECO:0000256" key="9">
    <source>
        <dbReference type="ARBA" id="ARBA00047838"/>
    </source>
</evidence>
<feature type="domain" description="Glutamine amidotransferase" evidence="12">
    <location>
        <begin position="4"/>
        <end position="120"/>
    </location>
</feature>
<protein>
    <recommendedName>
        <fullName evidence="11">Imidazole glycerol phosphate synthase subunit HisH</fullName>
        <ecNumber evidence="11">4.3.2.10</ecNumber>
    </recommendedName>
    <alternativeName>
        <fullName evidence="11">IGP synthase glutaminase subunit</fullName>
        <ecNumber evidence="11">3.5.1.2</ecNumber>
    </alternativeName>
    <alternativeName>
        <fullName evidence="11">IGP synthase subunit HisH</fullName>
    </alternativeName>
    <alternativeName>
        <fullName evidence="11">ImGP synthase subunit HisH</fullName>
        <shortName evidence="11">IGPS subunit HisH</shortName>
    </alternativeName>
</protein>
<dbReference type="UniPathway" id="UPA00031">
    <property type="reaction ID" value="UER00010"/>
</dbReference>
<dbReference type="SUPFAM" id="SSF52317">
    <property type="entry name" value="Class I glutamine amidotransferase-like"/>
    <property type="match status" value="1"/>
</dbReference>
<sequence>MIAVVDYQKGNLKSVERGLIAAGGEAFITADASEIAKADAIVLPGVGAFADAAATMCELGQMEAIRDRVRAGVPFLGICLGEHLMFEHGVEGAPEGNPACGLGLLPGTVVAMPRCDAQGKAFKVPHVGWNTIEMPACNEGGKAVAVPPCGGVGGNAVLKQSSLRCGTARGTSPDSAALLDGGQAEPELSSLRSENAGGAFPDSTPQPGCDLAFACPLFDGIAPGEYFYFTHSYIAPTGSHTIAETTHSVRFTSAVQFGECAFGVQFHPEKSSDAGARVLANFVAIAARG</sequence>
<keyword evidence="6 11" id="KW-0368">Histidine biosynthesis</keyword>
<proteinExistence type="inferred from homology"/>
<keyword evidence="11" id="KW-0963">Cytoplasm</keyword>
<keyword evidence="5 11" id="KW-0315">Glutamine amidotransferase</keyword>
<keyword evidence="7 11" id="KW-0456">Lyase</keyword>
<evidence type="ECO:0000256" key="10">
    <source>
        <dbReference type="ARBA" id="ARBA00049534"/>
    </source>
</evidence>
<evidence type="ECO:0000256" key="11">
    <source>
        <dbReference type="HAMAP-Rule" id="MF_00278"/>
    </source>
</evidence>
<comment type="catalytic activity">
    <reaction evidence="10 11">
        <text>L-glutamine + H2O = L-glutamate + NH4(+)</text>
        <dbReference type="Rhea" id="RHEA:15889"/>
        <dbReference type="ChEBI" id="CHEBI:15377"/>
        <dbReference type="ChEBI" id="CHEBI:28938"/>
        <dbReference type="ChEBI" id="CHEBI:29985"/>
        <dbReference type="ChEBI" id="CHEBI:58359"/>
        <dbReference type="EC" id="3.5.1.2"/>
    </reaction>
</comment>
<evidence type="ECO:0000256" key="3">
    <source>
        <dbReference type="ARBA" id="ARBA00022605"/>
    </source>
</evidence>
<dbReference type="CDD" id="cd01748">
    <property type="entry name" value="GATase1_IGP_Synthase"/>
    <property type="match status" value="1"/>
</dbReference>
<dbReference type="Gene3D" id="3.40.50.880">
    <property type="match status" value="2"/>
</dbReference>
<comment type="caution">
    <text evidence="13">The sequence shown here is derived from an EMBL/GenBank/DDBJ whole genome shotgun (WGS) entry which is preliminary data.</text>
</comment>
<evidence type="ECO:0000259" key="12">
    <source>
        <dbReference type="Pfam" id="PF00117"/>
    </source>
</evidence>
<dbReference type="AlphaFoldDB" id="A0A6N6NSQ1"/>
<dbReference type="Pfam" id="PF00117">
    <property type="entry name" value="GATase"/>
    <property type="match status" value="1"/>
</dbReference>
<evidence type="ECO:0000256" key="5">
    <source>
        <dbReference type="ARBA" id="ARBA00022962"/>
    </source>
</evidence>
<comment type="function">
    <text evidence="8 11">IGPS catalyzes the conversion of PRFAR and glutamine to IGP, AICAR and glutamate. The HisH subunit catalyzes the hydrolysis of glutamine to glutamate and ammonia as part of the synthesis of IGP and AICAR. The resulting ammonia molecule is channeled to the active site of HisF.</text>
</comment>
<dbReference type="GO" id="GO:0000107">
    <property type="term" value="F:imidazoleglycerol-phosphate synthase activity"/>
    <property type="evidence" value="ECO:0007669"/>
    <property type="project" value="UniProtKB-UniRule"/>
</dbReference>
<organism evidence="13 14">
    <name type="scientific">Ellagibacter isourolithinifaciens</name>
    <dbReference type="NCBI Taxonomy" id="2137581"/>
    <lineage>
        <taxon>Bacteria</taxon>
        <taxon>Bacillati</taxon>
        <taxon>Actinomycetota</taxon>
        <taxon>Coriobacteriia</taxon>
        <taxon>Eggerthellales</taxon>
        <taxon>Eggerthellaceae</taxon>
        <taxon>Ellagibacter</taxon>
    </lineage>
</organism>
<gene>
    <name evidence="11" type="primary">hisH</name>
    <name evidence="13" type="ORF">F8C90_03485</name>
</gene>
<dbReference type="EC" id="4.3.2.10" evidence="11"/>
<dbReference type="InterPro" id="IPR010139">
    <property type="entry name" value="Imidazole-glycPsynth_HisH"/>
</dbReference>
<evidence type="ECO:0000256" key="8">
    <source>
        <dbReference type="ARBA" id="ARBA00025299"/>
    </source>
</evidence>
<evidence type="ECO:0000313" key="14">
    <source>
        <dbReference type="Proteomes" id="UP000468668"/>
    </source>
</evidence>
<dbReference type="OrthoDB" id="9807137at2"/>
<feature type="active site" evidence="11">
    <location>
        <position position="269"/>
    </location>
</feature>
<dbReference type="PROSITE" id="PS51273">
    <property type="entry name" value="GATASE_TYPE_1"/>
    <property type="match status" value="1"/>
</dbReference>
<keyword evidence="3 11" id="KW-0028">Amino-acid biosynthesis</keyword>
<dbReference type="RefSeq" id="WP_158049063.1">
    <property type="nucleotide sequence ID" value="NZ_WAJR01000005.1"/>
</dbReference>
<accession>A0A6N6NSQ1</accession>
<dbReference type="GO" id="GO:0016829">
    <property type="term" value="F:lyase activity"/>
    <property type="evidence" value="ECO:0007669"/>
    <property type="project" value="UniProtKB-KW"/>
</dbReference>
<dbReference type="GO" id="GO:0005737">
    <property type="term" value="C:cytoplasm"/>
    <property type="evidence" value="ECO:0007669"/>
    <property type="project" value="UniProtKB-SubCell"/>
</dbReference>
<evidence type="ECO:0000256" key="6">
    <source>
        <dbReference type="ARBA" id="ARBA00023102"/>
    </source>
</evidence>
<dbReference type="InterPro" id="IPR017926">
    <property type="entry name" value="GATASE"/>
</dbReference>
<dbReference type="InterPro" id="IPR029062">
    <property type="entry name" value="Class_I_gatase-like"/>
</dbReference>
<comment type="subunit">
    <text evidence="2 11">Heterodimer of HisH and HisF.</text>
</comment>
<feature type="active site" evidence="11">
    <location>
        <position position="267"/>
    </location>
</feature>
<reference evidence="13 14" key="1">
    <citation type="submission" date="2019-09" db="EMBL/GenBank/DDBJ databases">
        <title>Whole genome shotgun sequencing (WGS) of Ellagibacter isourolithinifaciens DSM 104140(T) and Adlercreutzia muris DSM 29508(T).</title>
        <authorList>
            <person name="Stoll D.A."/>
            <person name="Danylec N."/>
            <person name="Huch M."/>
        </authorList>
    </citation>
    <scope>NUCLEOTIDE SEQUENCE [LARGE SCALE GENOMIC DNA]</scope>
    <source>
        <strain evidence="13 14">DSM 104140</strain>
    </source>
</reference>
<comment type="pathway">
    <text evidence="1 11">Amino-acid biosynthesis; L-histidine biosynthesis; L-histidine from 5-phospho-alpha-D-ribose 1-diphosphate: step 5/9.</text>
</comment>
<dbReference type="PANTHER" id="PTHR42701">
    <property type="entry name" value="IMIDAZOLE GLYCEROL PHOSPHATE SYNTHASE SUBUNIT HISH"/>
    <property type="match status" value="1"/>
</dbReference>
<dbReference type="GO" id="GO:0004359">
    <property type="term" value="F:glutaminase activity"/>
    <property type="evidence" value="ECO:0007669"/>
    <property type="project" value="UniProtKB-EC"/>
</dbReference>
<dbReference type="GeneID" id="98657466"/>
<dbReference type="HAMAP" id="MF_00278">
    <property type="entry name" value="HisH"/>
    <property type="match status" value="1"/>
</dbReference>
<keyword evidence="4 11" id="KW-0378">Hydrolase</keyword>
<keyword evidence="14" id="KW-1185">Reference proteome</keyword>
<dbReference type="PANTHER" id="PTHR42701:SF1">
    <property type="entry name" value="IMIDAZOLE GLYCEROL PHOSPHATE SYNTHASE SUBUNIT HISH"/>
    <property type="match status" value="1"/>
</dbReference>
<comment type="catalytic activity">
    <reaction evidence="9 11">
        <text>5-[(5-phospho-1-deoxy-D-ribulos-1-ylimino)methylamino]-1-(5-phospho-beta-D-ribosyl)imidazole-4-carboxamide + L-glutamine = D-erythro-1-(imidazol-4-yl)glycerol 3-phosphate + 5-amino-1-(5-phospho-beta-D-ribosyl)imidazole-4-carboxamide + L-glutamate + H(+)</text>
        <dbReference type="Rhea" id="RHEA:24793"/>
        <dbReference type="ChEBI" id="CHEBI:15378"/>
        <dbReference type="ChEBI" id="CHEBI:29985"/>
        <dbReference type="ChEBI" id="CHEBI:58278"/>
        <dbReference type="ChEBI" id="CHEBI:58359"/>
        <dbReference type="ChEBI" id="CHEBI:58475"/>
        <dbReference type="ChEBI" id="CHEBI:58525"/>
        <dbReference type="EC" id="4.3.2.10"/>
    </reaction>
</comment>
<feature type="active site" description="Nucleophile" evidence="11">
    <location>
        <position position="79"/>
    </location>
</feature>
<name>A0A6N6NSQ1_9ACTN</name>
<dbReference type="EMBL" id="WAJR01000005">
    <property type="protein sequence ID" value="KAB1641574.1"/>
    <property type="molecule type" value="Genomic_DNA"/>
</dbReference>
<evidence type="ECO:0000256" key="4">
    <source>
        <dbReference type="ARBA" id="ARBA00022801"/>
    </source>
</evidence>
<evidence type="ECO:0000256" key="7">
    <source>
        <dbReference type="ARBA" id="ARBA00023239"/>
    </source>
</evidence>
<comment type="subcellular location">
    <subcellularLocation>
        <location evidence="11">Cytoplasm</location>
    </subcellularLocation>
</comment>
<evidence type="ECO:0000313" key="13">
    <source>
        <dbReference type="EMBL" id="KAB1641574.1"/>
    </source>
</evidence>
<evidence type="ECO:0000256" key="1">
    <source>
        <dbReference type="ARBA" id="ARBA00005091"/>
    </source>
</evidence>
<dbReference type="GO" id="GO:0000105">
    <property type="term" value="P:L-histidine biosynthetic process"/>
    <property type="evidence" value="ECO:0007669"/>
    <property type="project" value="UniProtKB-UniRule"/>
</dbReference>
<dbReference type="Proteomes" id="UP000468668">
    <property type="component" value="Unassembled WGS sequence"/>
</dbReference>
<evidence type="ECO:0000256" key="2">
    <source>
        <dbReference type="ARBA" id="ARBA00011152"/>
    </source>
</evidence>
<dbReference type="EC" id="3.5.1.2" evidence="11"/>